<protein>
    <submittedName>
        <fullName evidence="1">Uncharacterized protein</fullName>
    </submittedName>
</protein>
<organism evidence="1 2">
    <name type="scientific">Trifolium subterraneum</name>
    <name type="common">Subterranean clover</name>
    <dbReference type="NCBI Taxonomy" id="3900"/>
    <lineage>
        <taxon>Eukaryota</taxon>
        <taxon>Viridiplantae</taxon>
        <taxon>Streptophyta</taxon>
        <taxon>Embryophyta</taxon>
        <taxon>Tracheophyta</taxon>
        <taxon>Spermatophyta</taxon>
        <taxon>Magnoliopsida</taxon>
        <taxon>eudicotyledons</taxon>
        <taxon>Gunneridae</taxon>
        <taxon>Pentapetalae</taxon>
        <taxon>rosids</taxon>
        <taxon>fabids</taxon>
        <taxon>Fabales</taxon>
        <taxon>Fabaceae</taxon>
        <taxon>Papilionoideae</taxon>
        <taxon>50 kb inversion clade</taxon>
        <taxon>NPAAA clade</taxon>
        <taxon>Hologalegina</taxon>
        <taxon>IRL clade</taxon>
        <taxon>Trifolieae</taxon>
        <taxon>Trifolium</taxon>
    </lineage>
</organism>
<accession>A0A2Z6NTW9</accession>
<sequence length="120" mass="13505">MDSKKLPKKPKHERRDALKYFNYDAVSSVDSSLDSPSSCSVCTDLYEGEFIISPPNQRIKCIGGGGINGNCPPLIKLPPGMRVWVVDNMYSTWDLLKELGPVVELSPYTQQYKFPPKFSF</sequence>
<name>A0A2Z6NTW9_TRISU</name>
<proteinExistence type="predicted"/>
<evidence type="ECO:0000313" key="2">
    <source>
        <dbReference type="Proteomes" id="UP000242715"/>
    </source>
</evidence>
<gene>
    <name evidence="1" type="ORF">TSUD_380380</name>
</gene>
<dbReference type="EMBL" id="DF974337">
    <property type="protein sequence ID" value="GAU47684.1"/>
    <property type="molecule type" value="Genomic_DNA"/>
</dbReference>
<evidence type="ECO:0000313" key="1">
    <source>
        <dbReference type="EMBL" id="GAU47684.1"/>
    </source>
</evidence>
<reference evidence="2" key="1">
    <citation type="journal article" date="2017" name="Front. Plant Sci.">
        <title>Climate Clever Clovers: New Paradigm to Reduce the Environmental Footprint of Ruminants by Breeding Low Methanogenic Forages Utilizing Haplotype Variation.</title>
        <authorList>
            <person name="Kaur P."/>
            <person name="Appels R."/>
            <person name="Bayer P.E."/>
            <person name="Keeble-Gagnere G."/>
            <person name="Wang J."/>
            <person name="Hirakawa H."/>
            <person name="Shirasawa K."/>
            <person name="Vercoe P."/>
            <person name="Stefanova K."/>
            <person name="Durmic Z."/>
            <person name="Nichols P."/>
            <person name="Revell C."/>
            <person name="Isobe S.N."/>
            <person name="Edwards D."/>
            <person name="Erskine W."/>
        </authorList>
    </citation>
    <scope>NUCLEOTIDE SEQUENCE [LARGE SCALE GENOMIC DNA]</scope>
    <source>
        <strain evidence="2">cv. Daliak</strain>
    </source>
</reference>
<dbReference type="AlphaFoldDB" id="A0A2Z6NTW9"/>
<dbReference type="Proteomes" id="UP000242715">
    <property type="component" value="Unassembled WGS sequence"/>
</dbReference>
<keyword evidence="2" id="KW-1185">Reference proteome</keyword>